<dbReference type="Pfam" id="PF03107">
    <property type="entry name" value="C1_2"/>
    <property type="match status" value="3"/>
</dbReference>
<dbReference type="InterPro" id="IPR004146">
    <property type="entry name" value="DC1"/>
</dbReference>
<name>A0AAF0WUN0_DAUCS</name>
<evidence type="ECO:0000313" key="3">
    <source>
        <dbReference type="EMBL" id="WOG94450.1"/>
    </source>
</evidence>
<evidence type="ECO:0000256" key="1">
    <source>
        <dbReference type="ARBA" id="ARBA00022737"/>
    </source>
</evidence>
<feature type="domain" description="DC1" evidence="2">
    <location>
        <begin position="45"/>
        <end position="90"/>
    </location>
</feature>
<evidence type="ECO:0000313" key="4">
    <source>
        <dbReference type="Proteomes" id="UP000077755"/>
    </source>
</evidence>
<organism evidence="3 4">
    <name type="scientific">Daucus carota subsp. sativus</name>
    <name type="common">Carrot</name>
    <dbReference type="NCBI Taxonomy" id="79200"/>
    <lineage>
        <taxon>Eukaryota</taxon>
        <taxon>Viridiplantae</taxon>
        <taxon>Streptophyta</taxon>
        <taxon>Embryophyta</taxon>
        <taxon>Tracheophyta</taxon>
        <taxon>Spermatophyta</taxon>
        <taxon>Magnoliopsida</taxon>
        <taxon>eudicotyledons</taxon>
        <taxon>Gunneridae</taxon>
        <taxon>Pentapetalae</taxon>
        <taxon>asterids</taxon>
        <taxon>campanulids</taxon>
        <taxon>Apiales</taxon>
        <taxon>Apiaceae</taxon>
        <taxon>Apioideae</taxon>
        <taxon>Scandiceae</taxon>
        <taxon>Daucinae</taxon>
        <taxon>Daucus</taxon>
        <taxon>Daucus sect. Daucus</taxon>
    </lineage>
</organism>
<dbReference type="AlphaFoldDB" id="A0AAF0WUN0"/>
<accession>A0AAF0WUN0</accession>
<reference evidence="3" key="2">
    <citation type="submission" date="2022-03" db="EMBL/GenBank/DDBJ databases">
        <title>Draft title - Genomic analysis of global carrot germplasm unveils the trajectory of domestication and the origin of high carotenoid orange carrot.</title>
        <authorList>
            <person name="Iorizzo M."/>
            <person name="Ellison S."/>
            <person name="Senalik D."/>
            <person name="Macko-Podgorni A."/>
            <person name="Grzebelus D."/>
            <person name="Bostan H."/>
            <person name="Rolling W."/>
            <person name="Curaba J."/>
            <person name="Simon P."/>
        </authorList>
    </citation>
    <scope>NUCLEOTIDE SEQUENCE</scope>
    <source>
        <tissue evidence="3">Leaf</tissue>
    </source>
</reference>
<protein>
    <recommendedName>
        <fullName evidence="2">DC1 domain-containing protein</fullName>
    </recommendedName>
</protein>
<sequence>MPYNHRSQLCSLCFWPPPHTVVYSCESCDLTLCLQCVTCPIVYHPSHNQHALVLVERMATFLCDACGLESGGFSSCKCSTCPFWIHTDCAILSSSRKFQFHTHPLLLAYSFPQQYLNFKRKCLICKQFIVPTQWIYYCAGCRIFLHIDCATRNPKTTMRLKVRDALTWSFDPISTVSAQVAGPRKEVIHHWSHNQHPLILRNPNIQLMSLKEYSNEDSEDDTIIVCDGCTNRINSIHTSYYECQPCKYFLHRYCAGLPKEMQPCKLPFESKPYRNSSFCPILYSEISSSNLFKCHGCNYLKSGIHIASHDGNYKLDIGCAMLPRRIKHEAHEHPLDQAISSWEYYQRDNSCSACRVRFSERELYFRCNYLDYCPFYLHTECALRPHKLKHCWDPHPLTLITPENFIEDHPHDFNCEHCSEDIDTNYWFYHCDLCDLSCHMSCINNFYRYSNINFRASNIQLHQKFHQHPLTLVLNKTKVCCGICHGQLFRSPALQCTTCHFIICLSCVHADDDQFD</sequence>
<proteinExistence type="predicted"/>
<dbReference type="SUPFAM" id="SSF57889">
    <property type="entry name" value="Cysteine-rich domain"/>
    <property type="match status" value="6"/>
</dbReference>
<evidence type="ECO:0000259" key="2">
    <source>
        <dbReference type="Pfam" id="PF03107"/>
    </source>
</evidence>
<reference evidence="3" key="1">
    <citation type="journal article" date="2016" name="Nat. Genet.">
        <title>A high-quality carrot genome assembly provides new insights into carotenoid accumulation and asterid genome evolution.</title>
        <authorList>
            <person name="Iorizzo M."/>
            <person name="Ellison S."/>
            <person name="Senalik D."/>
            <person name="Zeng P."/>
            <person name="Satapoomin P."/>
            <person name="Huang J."/>
            <person name="Bowman M."/>
            <person name="Iovene M."/>
            <person name="Sanseverino W."/>
            <person name="Cavagnaro P."/>
            <person name="Yildiz M."/>
            <person name="Macko-Podgorni A."/>
            <person name="Moranska E."/>
            <person name="Grzebelus E."/>
            <person name="Grzebelus D."/>
            <person name="Ashrafi H."/>
            <person name="Zheng Z."/>
            <person name="Cheng S."/>
            <person name="Spooner D."/>
            <person name="Van Deynze A."/>
            <person name="Simon P."/>
        </authorList>
    </citation>
    <scope>NUCLEOTIDE SEQUENCE</scope>
    <source>
        <tissue evidence="3">Leaf</tissue>
    </source>
</reference>
<dbReference type="InterPro" id="IPR053192">
    <property type="entry name" value="Vacuole_Formation_Reg"/>
</dbReference>
<dbReference type="PANTHER" id="PTHR32410:SF216">
    <property type="entry name" value="PHORBOL-ESTER_DAG-TYPE DOMAIN-CONTAINING PROTEIN"/>
    <property type="match status" value="1"/>
</dbReference>
<gene>
    <name evidence="3" type="ORF">DCAR_0313746</name>
</gene>
<feature type="domain" description="DC1" evidence="2">
    <location>
        <begin position="100"/>
        <end position="150"/>
    </location>
</feature>
<dbReference type="Proteomes" id="UP000077755">
    <property type="component" value="Chromosome 3"/>
</dbReference>
<feature type="domain" description="DC1" evidence="2">
    <location>
        <begin position="394"/>
        <end position="443"/>
    </location>
</feature>
<keyword evidence="1" id="KW-0677">Repeat</keyword>
<keyword evidence="4" id="KW-1185">Reference proteome</keyword>
<dbReference type="InterPro" id="IPR046349">
    <property type="entry name" value="C1-like_sf"/>
</dbReference>
<dbReference type="PANTHER" id="PTHR32410">
    <property type="entry name" value="CYSTEINE/HISTIDINE-RICH C1 DOMAIN FAMILY PROTEIN"/>
    <property type="match status" value="1"/>
</dbReference>
<dbReference type="EMBL" id="CP093345">
    <property type="protein sequence ID" value="WOG94450.1"/>
    <property type="molecule type" value="Genomic_DNA"/>
</dbReference>